<feature type="compositionally biased region" description="Basic and acidic residues" evidence="1">
    <location>
        <begin position="32"/>
        <end position="60"/>
    </location>
</feature>
<dbReference type="Proteomes" id="UP000076717">
    <property type="component" value="Unassembled WGS sequence"/>
</dbReference>
<evidence type="ECO:0000313" key="2">
    <source>
        <dbReference type="EMBL" id="KZX19644.1"/>
    </source>
</evidence>
<keyword evidence="3" id="KW-1185">Reference proteome</keyword>
<accession>A0A166GZA3</accession>
<dbReference type="AlphaFoldDB" id="A0A166GZA3"/>
<feature type="region of interest" description="Disordered" evidence="1">
    <location>
        <begin position="1"/>
        <end position="60"/>
    </location>
</feature>
<proteinExistence type="predicted"/>
<evidence type="ECO:0000313" key="3">
    <source>
        <dbReference type="Proteomes" id="UP000076717"/>
    </source>
</evidence>
<organism evidence="2 3">
    <name type="scientific">Rathayibacter tanaceti</name>
    <dbReference type="NCBI Taxonomy" id="1671680"/>
    <lineage>
        <taxon>Bacteria</taxon>
        <taxon>Bacillati</taxon>
        <taxon>Actinomycetota</taxon>
        <taxon>Actinomycetes</taxon>
        <taxon>Micrococcales</taxon>
        <taxon>Microbacteriaceae</taxon>
        <taxon>Rathayibacter</taxon>
    </lineage>
</organism>
<dbReference type="EMBL" id="LIIN01000312">
    <property type="protein sequence ID" value="KZX19644.1"/>
    <property type="molecule type" value="Genomic_DNA"/>
</dbReference>
<protein>
    <submittedName>
        <fullName evidence="2">Uncharacterized protein</fullName>
    </submittedName>
</protein>
<name>A0A166GZA3_9MICO</name>
<sequence length="60" mass="6280">MAETGVQAHDLLGPGTFLRAEHPGGAGVSEQGVRDVAEDLHAAGGDRPECTPLDDREIEQ</sequence>
<gene>
    <name evidence="2" type="ORF">ACH61_03261</name>
</gene>
<evidence type="ECO:0000256" key="1">
    <source>
        <dbReference type="SAM" id="MobiDB-lite"/>
    </source>
</evidence>
<reference evidence="2 3" key="1">
    <citation type="submission" date="2015-08" db="EMBL/GenBank/DDBJ databases">
        <title>Draft Genome Sequence of Rathayibacter sp. Strain VKM Ac-2596 Isolated from Leaf Gall Induced by Plant-Parasitic Nematodes.</title>
        <authorList>
            <person name="Vasilenko O.V."/>
            <person name="Starodumova I.P."/>
            <person name="Tarlachkov S.V."/>
            <person name="Dorofeeva L.V."/>
            <person name="Evtushenko L.I."/>
        </authorList>
    </citation>
    <scope>NUCLEOTIDE SEQUENCE [LARGE SCALE GENOMIC DNA]</scope>
    <source>
        <strain evidence="2 3">VKM Ac-2596</strain>
    </source>
</reference>
<comment type="caution">
    <text evidence="2">The sequence shown here is derived from an EMBL/GenBank/DDBJ whole genome shotgun (WGS) entry which is preliminary data.</text>
</comment>